<evidence type="ECO:0000313" key="11">
    <source>
        <dbReference type="EMBL" id="HIX77588.1"/>
    </source>
</evidence>
<dbReference type="PANTHER" id="PTHR32438:SF5">
    <property type="entry name" value="4-ALPHA-GLUCANOTRANSFERASE DPE1, CHLOROPLASTIC_AMYLOPLASTIC"/>
    <property type="match status" value="1"/>
</dbReference>
<organism evidence="11 12">
    <name type="scientific">Candidatus Fusicatenibacter merdavium</name>
    <dbReference type="NCBI Taxonomy" id="2838600"/>
    <lineage>
        <taxon>Bacteria</taxon>
        <taxon>Bacillati</taxon>
        <taxon>Bacillota</taxon>
        <taxon>Clostridia</taxon>
        <taxon>Lachnospirales</taxon>
        <taxon>Lachnospiraceae</taxon>
        <taxon>Fusicatenibacter</taxon>
    </lineage>
</organism>
<dbReference type="EC" id="2.4.1.25" evidence="3 10"/>
<accession>A0A9D1XDK6</accession>
<gene>
    <name evidence="11" type="primary">malQ</name>
    <name evidence="11" type="ORF">H9734_08355</name>
</gene>
<dbReference type="NCBIfam" id="NF011080">
    <property type="entry name" value="PRK14508.1-3"/>
    <property type="match status" value="1"/>
</dbReference>
<dbReference type="NCBIfam" id="TIGR00217">
    <property type="entry name" value="malQ"/>
    <property type="match status" value="1"/>
</dbReference>
<evidence type="ECO:0000256" key="9">
    <source>
        <dbReference type="ARBA" id="ARBA00031501"/>
    </source>
</evidence>
<dbReference type="InterPro" id="IPR003385">
    <property type="entry name" value="Glyco_hydro_77"/>
</dbReference>
<dbReference type="PANTHER" id="PTHR32438">
    <property type="entry name" value="4-ALPHA-GLUCANOTRANSFERASE DPE1, CHLOROPLASTIC/AMYLOPLASTIC"/>
    <property type="match status" value="1"/>
</dbReference>
<evidence type="ECO:0000256" key="8">
    <source>
        <dbReference type="ARBA" id="ARBA00031423"/>
    </source>
</evidence>
<evidence type="ECO:0000256" key="5">
    <source>
        <dbReference type="ARBA" id="ARBA00022676"/>
    </source>
</evidence>
<evidence type="ECO:0000256" key="6">
    <source>
        <dbReference type="ARBA" id="ARBA00022679"/>
    </source>
</evidence>
<evidence type="ECO:0000256" key="10">
    <source>
        <dbReference type="RuleBase" id="RU361207"/>
    </source>
</evidence>
<dbReference type="Proteomes" id="UP000886890">
    <property type="component" value="Unassembled WGS sequence"/>
</dbReference>
<dbReference type="GO" id="GO:0004134">
    <property type="term" value="F:4-alpha-glucanotransferase activity"/>
    <property type="evidence" value="ECO:0007669"/>
    <property type="project" value="UniProtKB-EC"/>
</dbReference>
<comment type="caution">
    <text evidence="11">The sequence shown here is derived from an EMBL/GenBank/DDBJ whole genome shotgun (WGS) entry which is preliminary data.</text>
</comment>
<dbReference type="InterPro" id="IPR017853">
    <property type="entry name" value="GH"/>
</dbReference>
<evidence type="ECO:0000256" key="4">
    <source>
        <dbReference type="ARBA" id="ARBA00020295"/>
    </source>
</evidence>
<proteinExistence type="inferred from homology"/>
<evidence type="ECO:0000313" key="12">
    <source>
        <dbReference type="Proteomes" id="UP000886890"/>
    </source>
</evidence>
<evidence type="ECO:0000256" key="2">
    <source>
        <dbReference type="ARBA" id="ARBA00005684"/>
    </source>
</evidence>
<evidence type="ECO:0000256" key="3">
    <source>
        <dbReference type="ARBA" id="ARBA00012560"/>
    </source>
</evidence>
<keyword evidence="5 10" id="KW-0328">Glycosyltransferase</keyword>
<keyword evidence="7 10" id="KW-0119">Carbohydrate metabolism</keyword>
<comment type="catalytic activity">
    <reaction evidence="1 10">
        <text>Transfers a segment of a (1-&gt;4)-alpha-D-glucan to a new position in an acceptor, which may be glucose or a (1-&gt;4)-alpha-D-glucan.</text>
        <dbReference type="EC" id="2.4.1.25"/>
    </reaction>
</comment>
<dbReference type="GO" id="GO:0005975">
    <property type="term" value="P:carbohydrate metabolic process"/>
    <property type="evidence" value="ECO:0007669"/>
    <property type="project" value="InterPro"/>
</dbReference>
<sequence>MQERFDRSAGILMPVSSLPSPYGIGTFGKSAYDFVDNLAKARQKFWQVLPLGPTSYGDSPYASFSAFAGNPYFIDLETLVEEGLLKEEECDACDFGDDPEYVDYEKIYKSRFKVLEKAFGRFVPGEDYADFIKENSFWLEDYCLYMAVKKQQEDVSWSEWPEDLKNRDPEVLEEKTKELKTEIDFYRFQQYLFSVQWKKLKAYANEQGIEIIGDIPIYVAFDSADTWAHPELFQFDEDNQPVAVAGCPPDAFSATGQLWGNPLYRWDYHKSTGYEWWMRRLKYVTTLYDVVRIDHFRGFDEYYSIPYGDETAENGHWEKGPGIGFFETVKEKLGDVQVIAEDLGYLTDSVIQMVKDSGYPGMKVLQFAFDSREASDYLPHNYDHNCVVYTGTHDNDTILGWYDVMAEEDREFSKEYMNNYKSTREELPWDFIRLAMGSVANLCIIPMQDYLGLGSEARTNFPSTLGDNWKWRMKKDAFTDELAAEIRRVTKLYARCSGGFAGGTVTDTQS</sequence>
<dbReference type="AlphaFoldDB" id="A0A9D1XDK6"/>
<reference evidence="11" key="2">
    <citation type="submission" date="2021-04" db="EMBL/GenBank/DDBJ databases">
        <authorList>
            <person name="Gilroy R."/>
        </authorList>
    </citation>
    <scope>NUCLEOTIDE SEQUENCE</scope>
    <source>
        <strain evidence="11">CHK183-1962</strain>
    </source>
</reference>
<dbReference type="Pfam" id="PF02446">
    <property type="entry name" value="Glyco_hydro_77"/>
    <property type="match status" value="1"/>
</dbReference>
<dbReference type="EMBL" id="DXEK01000138">
    <property type="protein sequence ID" value="HIX77588.1"/>
    <property type="molecule type" value="Genomic_DNA"/>
</dbReference>
<dbReference type="Gene3D" id="3.20.20.80">
    <property type="entry name" value="Glycosidases"/>
    <property type="match status" value="1"/>
</dbReference>
<evidence type="ECO:0000256" key="1">
    <source>
        <dbReference type="ARBA" id="ARBA00000439"/>
    </source>
</evidence>
<protein>
    <recommendedName>
        <fullName evidence="4 10">4-alpha-glucanotransferase</fullName>
        <ecNumber evidence="3 10">2.4.1.25</ecNumber>
    </recommendedName>
    <alternativeName>
        <fullName evidence="8 10">Amylomaltase</fullName>
    </alternativeName>
    <alternativeName>
        <fullName evidence="9 10">Disproportionating enzyme</fullName>
    </alternativeName>
</protein>
<keyword evidence="6 10" id="KW-0808">Transferase</keyword>
<name>A0A9D1XDK6_9FIRM</name>
<reference evidence="11" key="1">
    <citation type="journal article" date="2021" name="PeerJ">
        <title>Extensive microbial diversity within the chicken gut microbiome revealed by metagenomics and culture.</title>
        <authorList>
            <person name="Gilroy R."/>
            <person name="Ravi A."/>
            <person name="Getino M."/>
            <person name="Pursley I."/>
            <person name="Horton D.L."/>
            <person name="Alikhan N.F."/>
            <person name="Baker D."/>
            <person name="Gharbi K."/>
            <person name="Hall N."/>
            <person name="Watson M."/>
            <person name="Adriaenssens E.M."/>
            <person name="Foster-Nyarko E."/>
            <person name="Jarju S."/>
            <person name="Secka A."/>
            <person name="Antonio M."/>
            <person name="Oren A."/>
            <person name="Chaudhuri R.R."/>
            <person name="La Ragione R."/>
            <person name="Hildebrand F."/>
            <person name="Pallen M.J."/>
        </authorList>
    </citation>
    <scope>NUCLEOTIDE SEQUENCE</scope>
    <source>
        <strain evidence="11">CHK183-1962</strain>
    </source>
</reference>
<comment type="similarity">
    <text evidence="2 10">Belongs to the disproportionating enzyme family.</text>
</comment>
<dbReference type="SUPFAM" id="SSF51445">
    <property type="entry name" value="(Trans)glycosidases"/>
    <property type="match status" value="1"/>
</dbReference>
<evidence type="ECO:0000256" key="7">
    <source>
        <dbReference type="ARBA" id="ARBA00023277"/>
    </source>
</evidence>